<dbReference type="AlphaFoldDB" id="A0A4D7AWM3"/>
<dbReference type="FunFam" id="3.40.50.720:FF:000084">
    <property type="entry name" value="Short-chain dehydrogenase reductase"/>
    <property type="match status" value="1"/>
</dbReference>
<dbReference type="InterPro" id="IPR036291">
    <property type="entry name" value="NAD(P)-bd_dom_sf"/>
</dbReference>
<dbReference type="Proteomes" id="UP000298781">
    <property type="component" value="Chromosome"/>
</dbReference>
<dbReference type="PANTHER" id="PTHR42760">
    <property type="entry name" value="SHORT-CHAIN DEHYDROGENASES/REDUCTASES FAMILY MEMBER"/>
    <property type="match status" value="1"/>
</dbReference>
<evidence type="ECO:0000313" key="3">
    <source>
        <dbReference type="EMBL" id="QCI64411.1"/>
    </source>
</evidence>
<dbReference type="OrthoDB" id="5457012at2"/>
<organism evidence="3 4">
    <name type="scientific">Phreatobacter stygius</name>
    <dbReference type="NCBI Taxonomy" id="1940610"/>
    <lineage>
        <taxon>Bacteria</taxon>
        <taxon>Pseudomonadati</taxon>
        <taxon>Pseudomonadota</taxon>
        <taxon>Alphaproteobacteria</taxon>
        <taxon>Hyphomicrobiales</taxon>
        <taxon>Phreatobacteraceae</taxon>
        <taxon>Phreatobacter</taxon>
    </lineage>
</organism>
<name>A0A4D7AWM3_9HYPH</name>
<dbReference type="CDD" id="cd05233">
    <property type="entry name" value="SDR_c"/>
    <property type="match status" value="1"/>
</dbReference>
<accession>A0A4D7AWM3</accession>
<dbReference type="InterPro" id="IPR057326">
    <property type="entry name" value="KR_dom"/>
</dbReference>
<evidence type="ECO:0000259" key="2">
    <source>
        <dbReference type="SMART" id="SM00822"/>
    </source>
</evidence>
<reference evidence="3 4" key="1">
    <citation type="submission" date="2019-04" db="EMBL/GenBank/DDBJ databases">
        <title>Phreatobacter aquaticus sp. nov.</title>
        <authorList>
            <person name="Choi A."/>
        </authorList>
    </citation>
    <scope>NUCLEOTIDE SEQUENCE [LARGE SCALE GENOMIC DNA]</scope>
    <source>
        <strain evidence="3 4">KCTC 52518</strain>
    </source>
</reference>
<dbReference type="Gene3D" id="3.40.50.720">
    <property type="entry name" value="NAD(P)-binding Rossmann-like Domain"/>
    <property type="match status" value="1"/>
</dbReference>
<comment type="similarity">
    <text evidence="1">Belongs to the short-chain dehydrogenases/reductases (SDR) family.</text>
</comment>
<evidence type="ECO:0000313" key="4">
    <source>
        <dbReference type="Proteomes" id="UP000298781"/>
    </source>
</evidence>
<dbReference type="SUPFAM" id="SSF51735">
    <property type="entry name" value="NAD(P)-binding Rossmann-fold domains"/>
    <property type="match status" value="1"/>
</dbReference>
<dbReference type="InterPro" id="IPR020904">
    <property type="entry name" value="Sc_DH/Rdtase_CS"/>
</dbReference>
<dbReference type="SMART" id="SM00822">
    <property type="entry name" value="PKS_KR"/>
    <property type="match status" value="1"/>
</dbReference>
<protein>
    <submittedName>
        <fullName evidence="3">SDR family oxidoreductase</fullName>
    </submittedName>
</protein>
<proteinExistence type="inferred from homology"/>
<feature type="domain" description="Ketoreductase" evidence="2">
    <location>
        <begin position="12"/>
        <end position="195"/>
    </location>
</feature>
<dbReference type="GO" id="GO:0016616">
    <property type="term" value="F:oxidoreductase activity, acting on the CH-OH group of donors, NAD or NADP as acceptor"/>
    <property type="evidence" value="ECO:0007669"/>
    <property type="project" value="UniProtKB-ARBA"/>
</dbReference>
<dbReference type="EMBL" id="CP039690">
    <property type="protein sequence ID" value="QCI64411.1"/>
    <property type="molecule type" value="Genomic_DNA"/>
</dbReference>
<dbReference type="PROSITE" id="PS00061">
    <property type="entry name" value="ADH_SHORT"/>
    <property type="match status" value="1"/>
</dbReference>
<dbReference type="PANTHER" id="PTHR42760:SF123">
    <property type="entry name" value="OXIDOREDUCTASE"/>
    <property type="match status" value="1"/>
</dbReference>
<dbReference type="GO" id="GO:0030497">
    <property type="term" value="P:fatty acid elongation"/>
    <property type="evidence" value="ECO:0007669"/>
    <property type="project" value="TreeGrafter"/>
</dbReference>
<dbReference type="KEGG" id="pstg:E8M01_09305"/>
<gene>
    <name evidence="3" type="ORF">E8M01_09305</name>
</gene>
<dbReference type="PRINTS" id="PR00081">
    <property type="entry name" value="GDHRDH"/>
</dbReference>
<sequence length="258" mass="27123">MVMRMSQALSGKTVVVTGARGGIGMAICKRFALEGARVVGADIGADEGMFSDWAGDGHDDAARRCRGYDLDVTSETAVAGFGDHLRETWGRLDILVNNAGVMIGKPLMETSRADLDRLMAVNVTGPFLLMRALAPLMTDGGAIINMSSGAATKPTANMSAYSASKAAVQMMSRVAAIELAPIRVNSILPGAIDTPMPRAFISNMSRPQQDKVMAGLSEGRVAKRLGRPEEVAALTLYLASDEAAFVTGADFVIDGGRL</sequence>
<dbReference type="PRINTS" id="PR00080">
    <property type="entry name" value="SDRFAMILY"/>
</dbReference>
<dbReference type="InterPro" id="IPR002347">
    <property type="entry name" value="SDR_fam"/>
</dbReference>
<keyword evidence="4" id="KW-1185">Reference proteome</keyword>
<dbReference type="Pfam" id="PF13561">
    <property type="entry name" value="adh_short_C2"/>
    <property type="match status" value="1"/>
</dbReference>
<evidence type="ECO:0000256" key="1">
    <source>
        <dbReference type="ARBA" id="ARBA00006484"/>
    </source>
</evidence>